<dbReference type="AlphaFoldDB" id="A0A8J2LS57"/>
<evidence type="ECO:0000313" key="2">
    <source>
        <dbReference type="EMBL" id="CAG7837053.1"/>
    </source>
</evidence>
<gene>
    <name evidence="2" type="ORF">AFUS01_LOCUS46223</name>
</gene>
<feature type="chain" id="PRO_5035315797" description="Short neuropeptide F" evidence="1">
    <location>
        <begin position="20"/>
        <end position="93"/>
    </location>
</feature>
<comment type="caution">
    <text evidence="2">The sequence shown here is derived from an EMBL/GenBank/DDBJ whole genome shotgun (WGS) entry which is preliminary data.</text>
</comment>
<dbReference type="Proteomes" id="UP000708208">
    <property type="component" value="Unassembled WGS sequence"/>
</dbReference>
<protein>
    <recommendedName>
        <fullName evidence="4">Short neuropeptide F</fullName>
    </recommendedName>
</protein>
<proteinExistence type="predicted"/>
<evidence type="ECO:0000313" key="3">
    <source>
        <dbReference type="Proteomes" id="UP000708208"/>
    </source>
</evidence>
<dbReference type="OrthoDB" id="6364308at2759"/>
<organism evidence="2 3">
    <name type="scientific">Allacma fusca</name>
    <dbReference type="NCBI Taxonomy" id="39272"/>
    <lineage>
        <taxon>Eukaryota</taxon>
        <taxon>Metazoa</taxon>
        <taxon>Ecdysozoa</taxon>
        <taxon>Arthropoda</taxon>
        <taxon>Hexapoda</taxon>
        <taxon>Collembola</taxon>
        <taxon>Symphypleona</taxon>
        <taxon>Sminthuridae</taxon>
        <taxon>Allacma</taxon>
    </lineage>
</organism>
<evidence type="ECO:0008006" key="4">
    <source>
        <dbReference type="Google" id="ProtNLM"/>
    </source>
</evidence>
<feature type="signal peptide" evidence="1">
    <location>
        <begin position="1"/>
        <end position="19"/>
    </location>
</feature>
<accession>A0A8J2LS57</accession>
<sequence>MQFFGLAFCLLLVVVEIYSLPAYAPEDYEQGVREMMEELERQGLTGPIVPRAFPNHHMMRKSQRSNSLRLRFGKRSGDNSVVWKTVDDNNGQD</sequence>
<reference evidence="2" key="1">
    <citation type="submission" date="2021-06" db="EMBL/GenBank/DDBJ databases">
        <authorList>
            <person name="Hodson N. C."/>
            <person name="Mongue J. A."/>
            <person name="Jaron S. K."/>
        </authorList>
    </citation>
    <scope>NUCLEOTIDE SEQUENCE</scope>
</reference>
<keyword evidence="1" id="KW-0732">Signal</keyword>
<name>A0A8J2LS57_9HEXA</name>
<keyword evidence="3" id="KW-1185">Reference proteome</keyword>
<evidence type="ECO:0000256" key="1">
    <source>
        <dbReference type="SAM" id="SignalP"/>
    </source>
</evidence>
<dbReference type="EMBL" id="CAJVCH010571264">
    <property type="protein sequence ID" value="CAG7837053.1"/>
    <property type="molecule type" value="Genomic_DNA"/>
</dbReference>